<accession>B0EBV6</accession>
<proteinExistence type="predicted"/>
<protein>
    <submittedName>
        <fullName evidence="1">Uncharacterized protein</fullName>
    </submittedName>
</protein>
<dbReference type="EMBL" id="DS548638">
    <property type="protein sequence ID" value="EDR28001.1"/>
    <property type="molecule type" value="Genomic_DNA"/>
</dbReference>
<reference evidence="2" key="1">
    <citation type="submission" date="2007-12" db="EMBL/GenBank/DDBJ databases">
        <title>Annotation of Entamoeba dispar SAW760.</title>
        <authorList>
            <person name="Lorenzi H."/>
            <person name="Inman J."/>
            <person name="Schobel S."/>
            <person name="Amedeo P."/>
            <person name="Caler E."/>
        </authorList>
    </citation>
    <scope>NUCLEOTIDE SEQUENCE [LARGE SCALE GENOMIC DNA]</scope>
    <source>
        <strain evidence="2">ATCC PRA-260 / SAW760</strain>
    </source>
</reference>
<keyword evidence="2" id="KW-1185">Reference proteome</keyword>
<organism evidence="2">
    <name type="scientific">Entamoeba dispar (strain ATCC PRA-260 / SAW760)</name>
    <dbReference type="NCBI Taxonomy" id="370354"/>
    <lineage>
        <taxon>Eukaryota</taxon>
        <taxon>Amoebozoa</taxon>
        <taxon>Evosea</taxon>
        <taxon>Archamoebae</taxon>
        <taxon>Mastigamoebida</taxon>
        <taxon>Entamoebidae</taxon>
        <taxon>Entamoeba</taxon>
    </lineage>
</organism>
<dbReference type="GeneID" id="5880762"/>
<name>B0EBV6_ENTDS</name>
<dbReference type="Proteomes" id="UP000008076">
    <property type="component" value="Unassembled WGS sequence"/>
</dbReference>
<dbReference type="AlphaFoldDB" id="B0EBV6"/>
<dbReference type="VEuPathDB" id="AmoebaDB:EDI_265960"/>
<evidence type="ECO:0000313" key="1">
    <source>
        <dbReference type="EMBL" id="EDR28001.1"/>
    </source>
</evidence>
<evidence type="ECO:0000313" key="2">
    <source>
        <dbReference type="Proteomes" id="UP000008076"/>
    </source>
</evidence>
<sequence length="126" mass="14015">MESIIDSTTKFMKENGNEITKWTAEVSETSYSVSMACSCLSSLFSCFESTQDLSKDLNTYAEISGNIALGLHVCSNVSKVATKLSKEYQNNKGYLQERTYPGFLNSTSTIEELIDGTDQNEELYLC</sequence>
<dbReference type="KEGG" id="edi:EDI_265960"/>
<gene>
    <name evidence="1" type="ORF">EDI_265960</name>
</gene>
<dbReference type="RefSeq" id="XP_001735796.1">
    <property type="nucleotide sequence ID" value="XM_001735744.1"/>
</dbReference>